<sequence length="247" mass="27574">MPMCSLPIGRPWMPTCASWWFELPASAGETRPQDLESRGLSMAPCGATANGSLCPGTEDDRMNESSSVQEGEMTGGSTVADNDPFIELLVLKWQLNSAEKKRAQAEKECKSPKESFRKIFADDQLRYLGKAKVATFKAKDRYAVIMLDEMQLTPGLDYDFTTSSVIGSGDQAIWELRSIMATKYGRPRTTCVHPCDESRNLHFLADAPHLLKNLRGHLVRQQKIVLDDETVVKNKLPTNEVKYNVAM</sequence>
<feature type="compositionally biased region" description="Polar residues" evidence="1">
    <location>
        <begin position="64"/>
        <end position="77"/>
    </location>
</feature>
<evidence type="ECO:0000313" key="2">
    <source>
        <dbReference type="EMBL" id="KAH8025891.1"/>
    </source>
</evidence>
<protein>
    <submittedName>
        <fullName evidence="2">Uncharacterized protein</fullName>
    </submittedName>
</protein>
<keyword evidence="3" id="KW-1185">Reference proteome</keyword>
<evidence type="ECO:0000256" key="1">
    <source>
        <dbReference type="SAM" id="MobiDB-lite"/>
    </source>
</evidence>
<name>A0A9J6DUP4_RHIMP</name>
<reference evidence="2" key="1">
    <citation type="journal article" date="2020" name="Cell">
        <title>Large-Scale Comparative Analyses of Tick Genomes Elucidate Their Genetic Diversity and Vector Capacities.</title>
        <authorList>
            <consortium name="Tick Genome and Microbiome Consortium (TIGMIC)"/>
            <person name="Jia N."/>
            <person name="Wang J."/>
            <person name="Shi W."/>
            <person name="Du L."/>
            <person name="Sun Y."/>
            <person name="Zhan W."/>
            <person name="Jiang J.F."/>
            <person name="Wang Q."/>
            <person name="Zhang B."/>
            <person name="Ji P."/>
            <person name="Bell-Sakyi L."/>
            <person name="Cui X.M."/>
            <person name="Yuan T.T."/>
            <person name="Jiang B.G."/>
            <person name="Yang W.F."/>
            <person name="Lam T.T."/>
            <person name="Chang Q.C."/>
            <person name="Ding S.J."/>
            <person name="Wang X.J."/>
            <person name="Zhu J.G."/>
            <person name="Ruan X.D."/>
            <person name="Zhao L."/>
            <person name="Wei J.T."/>
            <person name="Ye R.Z."/>
            <person name="Que T.C."/>
            <person name="Du C.H."/>
            <person name="Zhou Y.H."/>
            <person name="Cheng J.X."/>
            <person name="Dai P.F."/>
            <person name="Guo W.B."/>
            <person name="Han X.H."/>
            <person name="Huang E.J."/>
            <person name="Li L.F."/>
            <person name="Wei W."/>
            <person name="Gao Y.C."/>
            <person name="Liu J.Z."/>
            <person name="Shao H.Z."/>
            <person name="Wang X."/>
            <person name="Wang C.C."/>
            <person name="Yang T.C."/>
            <person name="Huo Q.B."/>
            <person name="Li W."/>
            <person name="Chen H.Y."/>
            <person name="Chen S.E."/>
            <person name="Zhou L.G."/>
            <person name="Ni X.B."/>
            <person name="Tian J.H."/>
            <person name="Sheng Y."/>
            <person name="Liu T."/>
            <person name="Pan Y.S."/>
            <person name="Xia L.Y."/>
            <person name="Li J."/>
            <person name="Zhao F."/>
            <person name="Cao W.C."/>
        </authorList>
    </citation>
    <scope>NUCLEOTIDE SEQUENCE</scope>
    <source>
        <strain evidence="2">Rmic-2018</strain>
    </source>
</reference>
<proteinExistence type="predicted"/>
<accession>A0A9J6DUP4</accession>
<feature type="region of interest" description="Disordered" evidence="1">
    <location>
        <begin position="51"/>
        <end position="77"/>
    </location>
</feature>
<reference evidence="2" key="2">
    <citation type="submission" date="2021-09" db="EMBL/GenBank/DDBJ databases">
        <authorList>
            <person name="Jia N."/>
            <person name="Wang J."/>
            <person name="Shi W."/>
            <person name="Du L."/>
            <person name="Sun Y."/>
            <person name="Zhan W."/>
            <person name="Jiang J."/>
            <person name="Wang Q."/>
            <person name="Zhang B."/>
            <person name="Ji P."/>
            <person name="Sakyi L.B."/>
            <person name="Cui X."/>
            <person name="Yuan T."/>
            <person name="Jiang B."/>
            <person name="Yang W."/>
            <person name="Lam T.T.-Y."/>
            <person name="Chang Q."/>
            <person name="Ding S."/>
            <person name="Wang X."/>
            <person name="Zhu J."/>
            <person name="Ruan X."/>
            <person name="Zhao L."/>
            <person name="Wei J."/>
            <person name="Que T."/>
            <person name="Du C."/>
            <person name="Cheng J."/>
            <person name="Dai P."/>
            <person name="Han X."/>
            <person name="Huang E."/>
            <person name="Gao Y."/>
            <person name="Liu J."/>
            <person name="Shao H."/>
            <person name="Ye R."/>
            <person name="Li L."/>
            <person name="Wei W."/>
            <person name="Wang X."/>
            <person name="Wang C."/>
            <person name="Huo Q."/>
            <person name="Li W."/>
            <person name="Guo W."/>
            <person name="Chen H."/>
            <person name="Chen S."/>
            <person name="Zhou L."/>
            <person name="Zhou L."/>
            <person name="Ni X."/>
            <person name="Tian J."/>
            <person name="Zhou Y."/>
            <person name="Sheng Y."/>
            <person name="Liu T."/>
            <person name="Pan Y."/>
            <person name="Xia L."/>
            <person name="Li J."/>
            <person name="Zhao F."/>
            <person name="Cao W."/>
        </authorList>
    </citation>
    <scope>NUCLEOTIDE SEQUENCE</scope>
    <source>
        <strain evidence="2">Rmic-2018</strain>
        <tissue evidence="2">Larvae</tissue>
    </source>
</reference>
<organism evidence="2 3">
    <name type="scientific">Rhipicephalus microplus</name>
    <name type="common">Cattle tick</name>
    <name type="synonym">Boophilus microplus</name>
    <dbReference type="NCBI Taxonomy" id="6941"/>
    <lineage>
        <taxon>Eukaryota</taxon>
        <taxon>Metazoa</taxon>
        <taxon>Ecdysozoa</taxon>
        <taxon>Arthropoda</taxon>
        <taxon>Chelicerata</taxon>
        <taxon>Arachnida</taxon>
        <taxon>Acari</taxon>
        <taxon>Parasitiformes</taxon>
        <taxon>Ixodida</taxon>
        <taxon>Ixodoidea</taxon>
        <taxon>Ixodidae</taxon>
        <taxon>Rhipicephalinae</taxon>
        <taxon>Rhipicephalus</taxon>
        <taxon>Boophilus</taxon>
    </lineage>
</organism>
<gene>
    <name evidence="2" type="ORF">HPB51_013596</name>
</gene>
<dbReference type="Proteomes" id="UP000821866">
    <property type="component" value="Unassembled WGS sequence"/>
</dbReference>
<comment type="caution">
    <text evidence="2">The sequence shown here is derived from an EMBL/GenBank/DDBJ whole genome shotgun (WGS) entry which is preliminary data.</text>
</comment>
<evidence type="ECO:0000313" key="3">
    <source>
        <dbReference type="Proteomes" id="UP000821866"/>
    </source>
</evidence>
<dbReference type="EMBL" id="JABSTU010000007">
    <property type="protein sequence ID" value="KAH8025891.1"/>
    <property type="molecule type" value="Genomic_DNA"/>
</dbReference>
<dbReference type="AlphaFoldDB" id="A0A9J6DUP4"/>